<dbReference type="GO" id="GO:0005829">
    <property type="term" value="C:cytosol"/>
    <property type="evidence" value="ECO:0007669"/>
    <property type="project" value="TreeGrafter"/>
</dbReference>
<evidence type="ECO:0000256" key="8">
    <source>
        <dbReference type="ARBA" id="ARBA00022840"/>
    </source>
</evidence>
<evidence type="ECO:0000259" key="9">
    <source>
        <dbReference type="Pfam" id="PF02223"/>
    </source>
</evidence>
<evidence type="ECO:0000313" key="11">
    <source>
        <dbReference type="Proteomes" id="UP001255856"/>
    </source>
</evidence>
<organism evidence="10 11">
    <name type="scientific">Prototheca wickerhamii</name>
    <dbReference type="NCBI Taxonomy" id="3111"/>
    <lineage>
        <taxon>Eukaryota</taxon>
        <taxon>Viridiplantae</taxon>
        <taxon>Chlorophyta</taxon>
        <taxon>core chlorophytes</taxon>
        <taxon>Trebouxiophyceae</taxon>
        <taxon>Chlorellales</taxon>
        <taxon>Chlorellaceae</taxon>
        <taxon>Prototheca</taxon>
    </lineage>
</organism>
<dbReference type="GO" id="GO:0004550">
    <property type="term" value="F:nucleoside diphosphate kinase activity"/>
    <property type="evidence" value="ECO:0007669"/>
    <property type="project" value="TreeGrafter"/>
</dbReference>
<evidence type="ECO:0000256" key="7">
    <source>
        <dbReference type="ARBA" id="ARBA00022777"/>
    </source>
</evidence>
<dbReference type="Pfam" id="PF02223">
    <property type="entry name" value="Thymidylate_kin"/>
    <property type="match status" value="1"/>
</dbReference>
<dbReference type="GO" id="GO:0005739">
    <property type="term" value="C:mitochondrion"/>
    <property type="evidence" value="ECO:0007669"/>
    <property type="project" value="TreeGrafter"/>
</dbReference>
<protein>
    <recommendedName>
        <fullName evidence="3">dTMP kinase</fullName>
        <ecNumber evidence="3">2.7.4.9</ecNumber>
    </recommendedName>
</protein>
<dbReference type="GO" id="GO:0006233">
    <property type="term" value="P:dTDP biosynthetic process"/>
    <property type="evidence" value="ECO:0007669"/>
    <property type="project" value="InterPro"/>
</dbReference>
<dbReference type="GO" id="GO:0005634">
    <property type="term" value="C:nucleus"/>
    <property type="evidence" value="ECO:0007669"/>
    <property type="project" value="TreeGrafter"/>
</dbReference>
<dbReference type="PANTHER" id="PTHR10344">
    <property type="entry name" value="THYMIDYLATE KINASE"/>
    <property type="match status" value="1"/>
</dbReference>
<evidence type="ECO:0000256" key="6">
    <source>
        <dbReference type="ARBA" id="ARBA00022741"/>
    </source>
</evidence>
<dbReference type="GO" id="GO:0006227">
    <property type="term" value="P:dUDP biosynthetic process"/>
    <property type="evidence" value="ECO:0007669"/>
    <property type="project" value="TreeGrafter"/>
</dbReference>
<comment type="pathway">
    <text evidence="1">Pyrimidine metabolism; dTTP biosynthesis.</text>
</comment>
<dbReference type="SUPFAM" id="SSF52540">
    <property type="entry name" value="P-loop containing nucleoside triphosphate hydrolases"/>
    <property type="match status" value="1"/>
</dbReference>
<dbReference type="PANTHER" id="PTHR10344:SF1">
    <property type="entry name" value="THYMIDYLATE KINASE"/>
    <property type="match status" value="1"/>
</dbReference>
<dbReference type="InterPro" id="IPR018095">
    <property type="entry name" value="Thymidylate_kin_CS"/>
</dbReference>
<dbReference type="Gene3D" id="3.40.50.300">
    <property type="entry name" value="P-loop containing nucleotide triphosphate hydrolases"/>
    <property type="match status" value="1"/>
</dbReference>
<dbReference type="GO" id="GO:0005524">
    <property type="term" value="F:ATP binding"/>
    <property type="evidence" value="ECO:0007669"/>
    <property type="project" value="UniProtKB-KW"/>
</dbReference>
<keyword evidence="8" id="KW-0067">ATP-binding</keyword>
<evidence type="ECO:0000256" key="3">
    <source>
        <dbReference type="ARBA" id="ARBA00012980"/>
    </source>
</evidence>
<keyword evidence="5" id="KW-0545">Nucleotide biosynthesis</keyword>
<dbReference type="InterPro" id="IPR039430">
    <property type="entry name" value="Thymidylate_kin-like_dom"/>
</dbReference>
<evidence type="ECO:0000256" key="4">
    <source>
        <dbReference type="ARBA" id="ARBA00022679"/>
    </source>
</evidence>
<proteinExistence type="inferred from homology"/>
<name>A0AAD9MP82_PROWI</name>
<comment type="caution">
    <text evidence="10">The sequence shown here is derived from an EMBL/GenBank/DDBJ whole genome shotgun (WGS) entry which is preliminary data.</text>
</comment>
<feature type="domain" description="Thymidylate kinase-like" evidence="9">
    <location>
        <begin position="1"/>
        <end position="139"/>
    </location>
</feature>
<dbReference type="EC" id="2.7.4.9" evidence="3"/>
<dbReference type="AlphaFoldDB" id="A0AAD9MP82"/>
<comment type="similarity">
    <text evidence="2">Belongs to the thymidylate kinase family.</text>
</comment>
<sequence>MINAYLKGDTETDDAAMHLLFSANRWEKRKQMLEKLEAGTTLVVDRYAHSGVAFTAAKGLPGLDRKWCQAPDEGLPAPDVVFFLNLTPEQAAARGGYGSERYETTEIQARVRAQFDALQDATWRIVDAARSVESVQAEITDEAERVLARCAAGVPLETLWLPN</sequence>
<dbReference type="Proteomes" id="UP001255856">
    <property type="component" value="Unassembled WGS sequence"/>
</dbReference>
<keyword evidence="4" id="KW-0808">Transferase</keyword>
<keyword evidence="6" id="KW-0547">Nucleotide-binding</keyword>
<reference evidence="10" key="1">
    <citation type="submission" date="2021-01" db="EMBL/GenBank/DDBJ databases">
        <authorList>
            <person name="Eckstrom K.M.E."/>
        </authorList>
    </citation>
    <scope>NUCLEOTIDE SEQUENCE</scope>
    <source>
        <strain evidence="10">UVCC 0001</strain>
    </source>
</reference>
<keyword evidence="11" id="KW-1185">Reference proteome</keyword>
<dbReference type="InterPro" id="IPR027417">
    <property type="entry name" value="P-loop_NTPase"/>
</dbReference>
<dbReference type="GO" id="GO:0004798">
    <property type="term" value="F:dTMP kinase activity"/>
    <property type="evidence" value="ECO:0007669"/>
    <property type="project" value="UniProtKB-EC"/>
</dbReference>
<evidence type="ECO:0000256" key="1">
    <source>
        <dbReference type="ARBA" id="ARBA00004992"/>
    </source>
</evidence>
<keyword evidence="7" id="KW-0418">Kinase</keyword>
<evidence type="ECO:0000256" key="2">
    <source>
        <dbReference type="ARBA" id="ARBA00009776"/>
    </source>
</evidence>
<evidence type="ECO:0000256" key="5">
    <source>
        <dbReference type="ARBA" id="ARBA00022727"/>
    </source>
</evidence>
<dbReference type="EMBL" id="JASFZW010000001">
    <property type="protein sequence ID" value="KAK2080536.1"/>
    <property type="molecule type" value="Genomic_DNA"/>
</dbReference>
<gene>
    <name evidence="10" type="ORF">QBZ16_000389</name>
</gene>
<evidence type="ECO:0000313" key="10">
    <source>
        <dbReference type="EMBL" id="KAK2080536.1"/>
    </source>
</evidence>
<dbReference type="PROSITE" id="PS01331">
    <property type="entry name" value="THYMIDYLATE_KINASE"/>
    <property type="match status" value="1"/>
</dbReference>
<dbReference type="GO" id="GO:0006235">
    <property type="term" value="P:dTTP biosynthetic process"/>
    <property type="evidence" value="ECO:0007669"/>
    <property type="project" value="TreeGrafter"/>
</dbReference>
<accession>A0AAD9MP82</accession>